<evidence type="ECO:0000313" key="2">
    <source>
        <dbReference type="Proteomes" id="UP000694843"/>
    </source>
</evidence>
<evidence type="ECO:0000313" key="3">
    <source>
        <dbReference type="RefSeq" id="XP_018025915.1"/>
    </source>
</evidence>
<protein>
    <submittedName>
        <fullName evidence="3 4">Uncharacterized protein LOC108681405 isoform X1</fullName>
    </submittedName>
</protein>
<proteinExistence type="predicted"/>
<dbReference type="KEGG" id="hazt:108681405"/>
<gene>
    <name evidence="3 4 5" type="primary">LOC108681405</name>
</gene>
<dbReference type="RefSeq" id="XP_047735720.1">
    <property type="nucleotide sequence ID" value="XM_047879764.1"/>
</dbReference>
<accession>A0A8B7PKL4</accession>
<dbReference type="RefSeq" id="XP_018025915.1">
    <property type="nucleotide sequence ID" value="XM_018170426.2"/>
</dbReference>
<dbReference type="RefSeq" id="XP_018025916.1">
    <property type="nucleotide sequence ID" value="XM_018170427.2"/>
</dbReference>
<feature type="region of interest" description="Disordered" evidence="1">
    <location>
        <begin position="1"/>
        <end position="59"/>
    </location>
</feature>
<evidence type="ECO:0000313" key="5">
    <source>
        <dbReference type="RefSeq" id="XP_047735720.1"/>
    </source>
</evidence>
<reference evidence="3 4" key="1">
    <citation type="submission" date="2025-04" db="UniProtKB">
        <authorList>
            <consortium name="RefSeq"/>
        </authorList>
    </citation>
    <scope>IDENTIFICATION</scope>
    <source>
        <tissue evidence="3 4">Whole organism</tissue>
    </source>
</reference>
<dbReference type="GeneID" id="108681405"/>
<keyword evidence="2" id="KW-1185">Reference proteome</keyword>
<sequence length="392" mass="40742">MASKRDSEPPSSPPPFKQSKSDGVSPVPKLVIAKPSAILRIQPQAQTTLESGRNHGNENTSAALVNTAADDAGGTAALSEWLPGSGAERSAVNADPLLELTGTESGRNLGNENTSAALVNTAADDAGGTAALSERLPGGGAERSAVNAASLLELTGMESGRNLGNENTSAALVNTAADDAGGTAAPSEWLPGSGAERSAASAAPLVEMTSSGPVRLISPIVHQETSNHQSDNNNADGTDIFNVFSTNDCVVAAAGEVASEGSIELDVDIAEQADPNVQALMDSLLTDETLEQMPHDSLLLENDMITVSEGPRELNLAPVNAAEEVNRALNILESAEHADQDFQAMNDAVMNDLRPEQMPPDHPLLENEIINVTWRPRSPSPEPVNPGEQFCI</sequence>
<dbReference type="Proteomes" id="UP000694843">
    <property type="component" value="Unplaced"/>
</dbReference>
<organism evidence="2 4">
    <name type="scientific">Hyalella azteca</name>
    <name type="common">Amphipod</name>
    <dbReference type="NCBI Taxonomy" id="294128"/>
    <lineage>
        <taxon>Eukaryota</taxon>
        <taxon>Metazoa</taxon>
        <taxon>Ecdysozoa</taxon>
        <taxon>Arthropoda</taxon>
        <taxon>Crustacea</taxon>
        <taxon>Multicrustacea</taxon>
        <taxon>Malacostraca</taxon>
        <taxon>Eumalacostraca</taxon>
        <taxon>Peracarida</taxon>
        <taxon>Amphipoda</taxon>
        <taxon>Senticaudata</taxon>
        <taxon>Talitrida</taxon>
        <taxon>Talitroidea</taxon>
        <taxon>Hyalellidae</taxon>
        <taxon>Hyalella</taxon>
    </lineage>
</organism>
<evidence type="ECO:0000256" key="1">
    <source>
        <dbReference type="SAM" id="MobiDB-lite"/>
    </source>
</evidence>
<evidence type="ECO:0000313" key="4">
    <source>
        <dbReference type="RefSeq" id="XP_018025916.1"/>
    </source>
</evidence>
<dbReference type="AlphaFoldDB" id="A0A8B7PKL4"/>
<name>A0A8B7PKL4_HYAAZ</name>